<dbReference type="EMBL" id="CP132976">
    <property type="protein sequence ID" value="WMD21237.1"/>
    <property type="molecule type" value="Genomic_DNA"/>
</dbReference>
<dbReference type="InterPro" id="IPR010269">
    <property type="entry name" value="T6SS_TssC-like"/>
</dbReference>
<protein>
    <submittedName>
        <fullName evidence="1">Type VI secretion system baseplate subunit TssF</fullName>
    </submittedName>
</protein>
<keyword evidence="2" id="KW-1185">Reference proteome</keyword>
<evidence type="ECO:0000313" key="2">
    <source>
        <dbReference type="Proteomes" id="UP001234798"/>
    </source>
</evidence>
<dbReference type="PANTHER" id="PTHR35565:SF1">
    <property type="entry name" value="TYPE VI SECRETION SYSTEM CONTRACTILE SHEATH LARGE SUBUNIT"/>
    <property type="match status" value="1"/>
</dbReference>
<evidence type="ECO:0000313" key="1">
    <source>
        <dbReference type="EMBL" id="WMD21237.1"/>
    </source>
</evidence>
<reference evidence="1 2" key="1">
    <citation type="submission" date="2023-08" db="EMBL/GenBank/DDBJ databases">
        <title>Achromobacter seleniivolatilans sp. nov., isolated from seleniferous soil.</title>
        <authorList>
            <person name="Zhang S."/>
            <person name="Li K."/>
            <person name="Peng J."/>
            <person name="Zhao Q."/>
            <person name="Wang H."/>
            <person name="Guo Y."/>
        </authorList>
    </citation>
    <scope>NUCLEOTIDE SEQUENCE [LARGE SCALE GENOMIC DNA]</scope>
    <source>
        <strain evidence="1 2">R39</strain>
    </source>
</reference>
<dbReference type="RefSeq" id="WP_306944902.1">
    <property type="nucleotide sequence ID" value="NZ_CP132976.1"/>
</dbReference>
<accession>A0ABY9M3G2</accession>
<name>A0ABY9M3G2_9BURK</name>
<dbReference type="PIRSF" id="PIRSF028304">
    <property type="entry name" value="UCP028304"/>
    <property type="match status" value="1"/>
</dbReference>
<dbReference type="InterPro" id="IPR010272">
    <property type="entry name" value="T6SS_TssF"/>
</dbReference>
<dbReference type="PANTHER" id="PTHR35565">
    <property type="entry name" value="CYTOPLASMIC PROTEIN-RELATED"/>
    <property type="match status" value="1"/>
</dbReference>
<proteinExistence type="predicted"/>
<gene>
    <name evidence="1" type="primary">tssF</name>
    <name evidence="1" type="ORF">RAS12_02380</name>
</gene>
<organism evidence="1 2">
    <name type="scientific">Achromobacter seleniivolatilans</name>
    <dbReference type="NCBI Taxonomy" id="3047478"/>
    <lineage>
        <taxon>Bacteria</taxon>
        <taxon>Pseudomonadati</taxon>
        <taxon>Pseudomonadota</taxon>
        <taxon>Betaproteobacteria</taxon>
        <taxon>Burkholderiales</taxon>
        <taxon>Alcaligenaceae</taxon>
        <taxon>Achromobacter</taxon>
    </lineage>
</organism>
<dbReference type="Pfam" id="PF05947">
    <property type="entry name" value="T6SS_TssF"/>
    <property type="match status" value="1"/>
</dbReference>
<dbReference type="NCBIfam" id="TIGR03359">
    <property type="entry name" value="VI_chp_6"/>
    <property type="match status" value="1"/>
</dbReference>
<sequence>MPLRGKFREEIDYLRRLGREFARDNPQLSQFLGDDAADPDVERLLEGFAFLTAKLRLKIEDDLPELTHSLLQLLWPNYLRPLPSATIMRFSPVERAITTRQVIPRGTRVLSRPVDGTRCEFRTCTDVVMYPLSILDVSDAHTREKSIMRVDLEPLAGNAIDTFDCDKLDFHLSGDDTTALTLYLWLSRYLSEIRLEAGGQTRRISARQVLFPGFSPDDALLPYPKNVFDGYRILQEYFMFPRRYQFFSLDGLRSLWPEGTTQRVRLEFHFNRPMPADIRLRNTDLALYCTPAVNLFELDAEPINLNGRAVDQRLMPGGHNPDAHEIFSVDEVSGWQRTDDGKRGKFLRTFQPFESLQHEIERAQGRTALYYRTRIENSMSGDGVVHRVAFIRGDETDYIDEDETVSLALTCTNRDLPVALGAGDICMQTQTTPTFATYSNITRPTTPYRPVLDGELQWTLISNLSLNYLSLLSTEPLKAVLRAYDFAALHDIQHARAGSKRLDGIGEAVTTPADLLMKGLPIRGLKTHLKLDPDGFLCEGDLYLFGTVLSHFFALYASINSFHLLEVTNSGNNELYEWPLQTGKQPLI</sequence>
<dbReference type="Proteomes" id="UP001234798">
    <property type="component" value="Chromosome"/>
</dbReference>